<evidence type="ECO:0000256" key="13">
    <source>
        <dbReference type="SAM" id="Phobius"/>
    </source>
</evidence>
<keyword evidence="5 13" id="KW-1133">Transmembrane helix</keyword>
<feature type="binding site" evidence="11 12">
    <location>
        <position position="390"/>
    </location>
    <ligand>
        <name>ATP</name>
        <dbReference type="ChEBI" id="CHEBI:30616"/>
    </ligand>
</feature>
<dbReference type="InterPro" id="IPR013783">
    <property type="entry name" value="Ig-like_fold"/>
</dbReference>
<feature type="domain" description="Ig-like" evidence="14">
    <location>
        <begin position="51"/>
        <end position="142"/>
    </location>
</feature>
<evidence type="ECO:0000313" key="16">
    <source>
        <dbReference type="Proteomes" id="UP000663874"/>
    </source>
</evidence>
<dbReference type="PANTHER" id="PTHR47633:SF11">
    <property type="entry name" value="IG-LIKE DOMAIN-CONTAINING PROTEIN"/>
    <property type="match status" value="1"/>
</dbReference>
<evidence type="ECO:0000256" key="4">
    <source>
        <dbReference type="ARBA" id="ARBA00022737"/>
    </source>
</evidence>
<evidence type="ECO:0000313" key="15">
    <source>
        <dbReference type="EMBL" id="CAF3887362.1"/>
    </source>
</evidence>
<dbReference type="InterPro" id="IPR003598">
    <property type="entry name" value="Ig_sub2"/>
</dbReference>
<accession>A0A819GVF1</accession>
<evidence type="ECO:0000256" key="5">
    <source>
        <dbReference type="ARBA" id="ARBA00022989"/>
    </source>
</evidence>
<dbReference type="InterPro" id="IPR007110">
    <property type="entry name" value="Ig-like_dom"/>
</dbReference>
<feature type="transmembrane region" description="Helical" evidence="13">
    <location>
        <begin position="283"/>
        <end position="304"/>
    </location>
</feature>
<dbReference type="InterPro" id="IPR017441">
    <property type="entry name" value="Protein_kinase_ATP_BS"/>
</dbReference>
<evidence type="ECO:0000256" key="2">
    <source>
        <dbReference type="ARBA" id="ARBA00022692"/>
    </source>
</evidence>
<dbReference type="GO" id="GO:0005524">
    <property type="term" value="F:ATP binding"/>
    <property type="evidence" value="ECO:0007669"/>
    <property type="project" value="UniProtKB-UniRule"/>
</dbReference>
<comment type="subcellular location">
    <subcellularLocation>
        <location evidence="1">Membrane</location>
        <topology evidence="1">Single-pass membrane protein</topology>
    </subcellularLocation>
</comment>
<evidence type="ECO:0000256" key="10">
    <source>
        <dbReference type="ARBA" id="ARBA00023319"/>
    </source>
</evidence>
<dbReference type="GO" id="GO:0016020">
    <property type="term" value="C:membrane"/>
    <property type="evidence" value="ECO:0007669"/>
    <property type="project" value="UniProtKB-SubCell"/>
</dbReference>
<evidence type="ECO:0000256" key="11">
    <source>
        <dbReference type="PIRSR" id="PIRSR000615-2"/>
    </source>
</evidence>
<dbReference type="Pfam" id="PF07679">
    <property type="entry name" value="I-set"/>
    <property type="match status" value="1"/>
</dbReference>
<dbReference type="InterPro" id="IPR011009">
    <property type="entry name" value="Kinase-like_dom_sf"/>
</dbReference>
<proteinExistence type="predicted"/>
<dbReference type="AlphaFoldDB" id="A0A819GVF1"/>
<keyword evidence="6 13" id="KW-0472">Membrane</keyword>
<reference evidence="15" key="1">
    <citation type="submission" date="2021-02" db="EMBL/GenBank/DDBJ databases">
        <authorList>
            <person name="Nowell W R."/>
        </authorList>
    </citation>
    <scope>NUCLEOTIDE SEQUENCE</scope>
</reference>
<evidence type="ECO:0000256" key="8">
    <source>
        <dbReference type="ARBA" id="ARBA00023170"/>
    </source>
</evidence>
<keyword evidence="3" id="KW-0732">Signal</keyword>
<feature type="non-terminal residue" evidence="15">
    <location>
        <position position="1"/>
    </location>
</feature>
<feature type="binding site" evidence="11">
    <location>
        <begin position="363"/>
        <end position="370"/>
    </location>
    <ligand>
        <name>ATP</name>
        <dbReference type="ChEBI" id="CHEBI:30616"/>
    </ligand>
</feature>
<name>A0A819GVF1_9BILA</name>
<evidence type="ECO:0000256" key="12">
    <source>
        <dbReference type="PROSITE-ProRule" id="PRU10141"/>
    </source>
</evidence>
<evidence type="ECO:0000256" key="7">
    <source>
        <dbReference type="ARBA" id="ARBA00023157"/>
    </source>
</evidence>
<dbReference type="Pfam" id="PF13927">
    <property type="entry name" value="Ig_3"/>
    <property type="match status" value="1"/>
</dbReference>
<dbReference type="Gene3D" id="3.30.200.20">
    <property type="entry name" value="Phosphorylase Kinase, domain 1"/>
    <property type="match status" value="1"/>
</dbReference>
<dbReference type="SMART" id="SM00409">
    <property type="entry name" value="IG"/>
    <property type="match status" value="2"/>
</dbReference>
<keyword evidence="7" id="KW-1015">Disulfide bond</keyword>
<dbReference type="SUPFAM" id="SSF56112">
    <property type="entry name" value="Protein kinase-like (PK-like)"/>
    <property type="match status" value="1"/>
</dbReference>
<dbReference type="InterPro" id="IPR003599">
    <property type="entry name" value="Ig_sub"/>
</dbReference>
<dbReference type="PANTHER" id="PTHR47633">
    <property type="entry name" value="IMMUNOGLOBULIN"/>
    <property type="match status" value="1"/>
</dbReference>
<evidence type="ECO:0000256" key="3">
    <source>
        <dbReference type="ARBA" id="ARBA00022729"/>
    </source>
</evidence>
<dbReference type="PIRSF" id="PIRSF000615">
    <property type="entry name" value="TyrPK_CSF1-R"/>
    <property type="match status" value="1"/>
</dbReference>
<protein>
    <recommendedName>
        <fullName evidence="14">Ig-like domain-containing protein</fullName>
    </recommendedName>
</protein>
<keyword evidence="9" id="KW-0325">Glycoprotein</keyword>
<dbReference type="PROSITE" id="PS00107">
    <property type="entry name" value="PROTEIN_KINASE_ATP"/>
    <property type="match status" value="1"/>
</dbReference>
<dbReference type="Proteomes" id="UP000663874">
    <property type="component" value="Unassembled WGS sequence"/>
</dbReference>
<organism evidence="15 16">
    <name type="scientific">Rotaria sordida</name>
    <dbReference type="NCBI Taxonomy" id="392033"/>
    <lineage>
        <taxon>Eukaryota</taxon>
        <taxon>Metazoa</taxon>
        <taxon>Spiralia</taxon>
        <taxon>Gnathifera</taxon>
        <taxon>Rotifera</taxon>
        <taxon>Eurotatoria</taxon>
        <taxon>Bdelloidea</taxon>
        <taxon>Philodinida</taxon>
        <taxon>Philodinidae</taxon>
        <taxon>Rotaria</taxon>
    </lineage>
</organism>
<dbReference type="EMBL" id="CAJOBE010003551">
    <property type="protein sequence ID" value="CAF3887362.1"/>
    <property type="molecule type" value="Genomic_DNA"/>
</dbReference>
<comment type="caution">
    <text evidence="15">The sequence shown here is derived from an EMBL/GenBank/DDBJ whole genome shotgun (WGS) entry which is preliminary data.</text>
</comment>
<sequence length="394" mass="45527">KTPNKKLIDIANKKPIDFQESIDDDAYYDGDQQEPVHVNLLQTIDYTNQCPPYWTEPILQQKQTLVYPTSAFVSLKCPYNAKPKAKITWFKDEQIFSPELYELFSVDNIYLNISKITMSEAGMYICVIENSLGKISRSFQLIIQGRNLDRPVFISKSTNVTRYESDNVTFECLFYSDSSPFVQWFVQRKSIKNIHKNEQQNELEFLKEYNPHTMSEDEVELLTIKRLQQNDTGVCLCRVLNEYGFNDLIHQLTVLPDSERPLLLQNISSNRRHYISSRLSDELIILIGCIIGILLFAFIFFLIYHFRNEKSLQQTLLATRILATRDNCHRFQTEGTISTIIPSYYDDQCEFSRENLAVGHLIGKGAFGFVYQGVAKGINSKEKLTTVAIKTVRG</sequence>
<keyword evidence="2 13" id="KW-0812">Transmembrane</keyword>
<dbReference type="Gene3D" id="2.60.40.10">
    <property type="entry name" value="Immunoglobulins"/>
    <property type="match status" value="2"/>
</dbReference>
<dbReference type="SUPFAM" id="SSF48726">
    <property type="entry name" value="Immunoglobulin"/>
    <property type="match status" value="2"/>
</dbReference>
<keyword evidence="11 12" id="KW-0547">Nucleotide-binding</keyword>
<evidence type="ECO:0000259" key="14">
    <source>
        <dbReference type="PROSITE" id="PS50835"/>
    </source>
</evidence>
<evidence type="ECO:0000256" key="6">
    <source>
        <dbReference type="ARBA" id="ARBA00023136"/>
    </source>
</evidence>
<dbReference type="InterPro" id="IPR036179">
    <property type="entry name" value="Ig-like_dom_sf"/>
</dbReference>
<keyword evidence="8" id="KW-0675">Receptor</keyword>
<dbReference type="FunFam" id="2.60.40.10:FF:000016">
    <property type="entry name" value="Fibroblast growth factor receptor"/>
    <property type="match status" value="1"/>
</dbReference>
<dbReference type="InterPro" id="IPR013098">
    <property type="entry name" value="Ig_I-set"/>
</dbReference>
<keyword evidence="10" id="KW-0393">Immunoglobulin domain</keyword>
<dbReference type="PROSITE" id="PS50835">
    <property type="entry name" value="IG_LIKE"/>
    <property type="match status" value="2"/>
</dbReference>
<evidence type="ECO:0000256" key="9">
    <source>
        <dbReference type="ARBA" id="ARBA00023180"/>
    </source>
</evidence>
<feature type="domain" description="Ig-like" evidence="14">
    <location>
        <begin position="151"/>
        <end position="253"/>
    </location>
</feature>
<evidence type="ECO:0000256" key="1">
    <source>
        <dbReference type="ARBA" id="ARBA00004167"/>
    </source>
</evidence>
<keyword evidence="4" id="KW-0677">Repeat</keyword>
<keyword evidence="11 12" id="KW-0067">ATP-binding</keyword>
<dbReference type="SMART" id="SM00408">
    <property type="entry name" value="IGc2"/>
    <property type="match status" value="2"/>
</dbReference>
<gene>
    <name evidence="15" type="ORF">FNK824_LOCUS19869</name>
</gene>